<dbReference type="STRING" id="763034.HMPREF9446_02827"/>
<dbReference type="InterPro" id="IPR001296">
    <property type="entry name" value="Glyco_trans_1"/>
</dbReference>
<dbReference type="SUPFAM" id="SSF53756">
    <property type="entry name" value="UDP-Glycosyltransferase/glycogen phosphorylase"/>
    <property type="match status" value="1"/>
</dbReference>
<gene>
    <name evidence="2" type="ORF">HMPREF9446_02827</name>
</gene>
<dbReference type="AlphaFoldDB" id="F3PVP9"/>
<dbReference type="GeneID" id="86050290"/>
<dbReference type="RefSeq" id="WP_009126066.1">
    <property type="nucleotide sequence ID" value="NZ_GL882676.1"/>
</dbReference>
<protein>
    <submittedName>
        <fullName evidence="2">Glycosyltransferase, group 1 family protein</fullName>
    </submittedName>
</protein>
<feature type="domain" description="Glycosyl transferase family 1" evidence="1">
    <location>
        <begin position="27"/>
        <end position="182"/>
    </location>
</feature>
<name>F3PVP9_9BACE</name>
<evidence type="ECO:0000313" key="2">
    <source>
        <dbReference type="EMBL" id="EGF53873.1"/>
    </source>
</evidence>
<dbReference type="GO" id="GO:0016757">
    <property type="term" value="F:glycosyltransferase activity"/>
    <property type="evidence" value="ECO:0007669"/>
    <property type="project" value="InterPro"/>
</dbReference>
<dbReference type="Proteomes" id="UP000003416">
    <property type="component" value="Unassembled WGS sequence"/>
</dbReference>
<sequence length="206" mass="23709">QLKLIPPTGYYINNPITIPTLENSSCPPKQHELLFVGRFSKQKGIDILLKIWKKISPNYPDWKLKLVGGGELESFILEYIKRNNLKNIQLEGFQTDTSKYYQNAAILCMTSVFEGWGLVLTEAMSRGCVPIAFHSFKSVTDIIDDKENGFLIPPFNQELFIEKLKYLMDNIIEREIIATKAIQKSKNFTIDNIGKEWEKLFSIITQ</sequence>
<comment type="caution">
    <text evidence="2">The sequence shown here is derived from an EMBL/GenBank/DDBJ whole genome shotgun (WGS) entry which is preliminary data.</text>
</comment>
<dbReference type="Gene3D" id="3.40.50.2000">
    <property type="entry name" value="Glycogen Phosphorylase B"/>
    <property type="match status" value="1"/>
</dbReference>
<feature type="non-terminal residue" evidence="2">
    <location>
        <position position="1"/>
    </location>
</feature>
<evidence type="ECO:0000259" key="1">
    <source>
        <dbReference type="Pfam" id="PF00534"/>
    </source>
</evidence>
<evidence type="ECO:0000313" key="3">
    <source>
        <dbReference type="Proteomes" id="UP000003416"/>
    </source>
</evidence>
<organism evidence="2 3">
    <name type="scientific">Bacteroides fluxus YIT 12057</name>
    <dbReference type="NCBI Taxonomy" id="763034"/>
    <lineage>
        <taxon>Bacteria</taxon>
        <taxon>Pseudomonadati</taxon>
        <taxon>Bacteroidota</taxon>
        <taxon>Bacteroidia</taxon>
        <taxon>Bacteroidales</taxon>
        <taxon>Bacteroidaceae</taxon>
        <taxon>Bacteroides</taxon>
    </lineage>
</organism>
<dbReference type="Pfam" id="PF00534">
    <property type="entry name" value="Glycos_transf_1"/>
    <property type="match status" value="1"/>
</dbReference>
<dbReference type="PANTHER" id="PTHR12526:SF630">
    <property type="entry name" value="GLYCOSYLTRANSFERASE"/>
    <property type="match status" value="1"/>
</dbReference>
<dbReference type="EMBL" id="AFBN01000081">
    <property type="protein sequence ID" value="EGF53873.1"/>
    <property type="molecule type" value="Genomic_DNA"/>
</dbReference>
<dbReference type="PANTHER" id="PTHR12526">
    <property type="entry name" value="GLYCOSYLTRANSFERASE"/>
    <property type="match status" value="1"/>
</dbReference>
<keyword evidence="3" id="KW-1185">Reference proteome</keyword>
<dbReference type="HOGENOM" id="CLU_1328763_0_0_10"/>
<reference evidence="2 3" key="1">
    <citation type="submission" date="2011-02" db="EMBL/GenBank/DDBJ databases">
        <authorList>
            <person name="Weinstock G."/>
            <person name="Sodergren E."/>
            <person name="Clifton S."/>
            <person name="Fulton L."/>
            <person name="Fulton B."/>
            <person name="Courtney L."/>
            <person name="Fronick C."/>
            <person name="Harrison M."/>
            <person name="Strong C."/>
            <person name="Farmer C."/>
            <person name="Delahaunty K."/>
            <person name="Markovic C."/>
            <person name="Hall O."/>
            <person name="Minx P."/>
            <person name="Tomlinson C."/>
            <person name="Mitreva M."/>
            <person name="Hou S."/>
            <person name="Chen J."/>
            <person name="Wollam A."/>
            <person name="Pepin K.H."/>
            <person name="Johnson M."/>
            <person name="Bhonagiri V."/>
            <person name="Zhang X."/>
            <person name="Suruliraj S."/>
            <person name="Warren W."/>
            <person name="Chinwalla A."/>
            <person name="Mardis E.R."/>
            <person name="Wilson R.K."/>
        </authorList>
    </citation>
    <scope>NUCLEOTIDE SEQUENCE [LARGE SCALE GENOMIC DNA]</scope>
    <source>
        <strain evidence="2 3">YIT 12057</strain>
    </source>
</reference>
<keyword evidence="2" id="KW-0808">Transferase</keyword>
<accession>F3PVP9</accession>
<proteinExistence type="predicted"/>
<dbReference type="eggNOG" id="COG0438">
    <property type="taxonomic scope" value="Bacteria"/>
</dbReference>